<protein>
    <submittedName>
        <fullName evidence="3">Superoxide dismutase [Cu-Zn]</fullName>
    </submittedName>
</protein>
<dbReference type="Gene3D" id="2.60.40.200">
    <property type="entry name" value="Superoxide dismutase, copper/zinc binding domain"/>
    <property type="match status" value="1"/>
</dbReference>
<proteinExistence type="inferred from homology"/>
<evidence type="ECO:0000256" key="1">
    <source>
        <dbReference type="ARBA" id="ARBA00010457"/>
    </source>
</evidence>
<dbReference type="GO" id="GO:0005507">
    <property type="term" value="F:copper ion binding"/>
    <property type="evidence" value="ECO:0007669"/>
    <property type="project" value="InterPro"/>
</dbReference>
<dbReference type="SUPFAM" id="SSF49329">
    <property type="entry name" value="Cu,Zn superoxide dismutase-like"/>
    <property type="match status" value="1"/>
</dbReference>
<gene>
    <name evidence="3" type="ORF">BN656_01399</name>
</gene>
<dbReference type="GO" id="GO:0006801">
    <property type="term" value="P:superoxide metabolic process"/>
    <property type="evidence" value="ECO:0007669"/>
    <property type="project" value="InterPro"/>
</dbReference>
<comment type="similarity">
    <text evidence="1">Belongs to the Cu-Zn superoxide dismutase family.</text>
</comment>
<feature type="domain" description="Superoxide dismutase copper/zinc binding" evidence="2">
    <location>
        <begin position="38"/>
        <end position="165"/>
    </location>
</feature>
<organism evidence="3 4">
    <name type="scientific">Bacteroides pectinophilus CAG:437</name>
    <dbReference type="NCBI Taxonomy" id="1263051"/>
    <lineage>
        <taxon>Bacteria</taxon>
        <taxon>Bacillati</taxon>
        <taxon>Bacillota</taxon>
        <taxon>Clostridia</taxon>
        <taxon>Eubacteriales</taxon>
    </lineage>
</organism>
<dbReference type="PANTHER" id="PTHR10003">
    <property type="entry name" value="SUPEROXIDE DISMUTASE CU-ZN -RELATED"/>
    <property type="match status" value="1"/>
</dbReference>
<reference evidence="3" key="1">
    <citation type="submission" date="2012-11" db="EMBL/GenBank/DDBJ databases">
        <title>Dependencies among metagenomic species, viruses, plasmids and units of genetic variation.</title>
        <authorList>
            <person name="Nielsen H.B."/>
            <person name="Almeida M."/>
            <person name="Juncker A.S."/>
            <person name="Rasmussen S."/>
            <person name="Li J."/>
            <person name="Sunagawa S."/>
            <person name="Plichta D."/>
            <person name="Gautier L."/>
            <person name="Le Chatelier E."/>
            <person name="Peletier E."/>
            <person name="Bonde I."/>
            <person name="Nielsen T."/>
            <person name="Manichanh C."/>
            <person name="Arumugam M."/>
            <person name="Batto J."/>
            <person name="Santos M.B.Q.D."/>
            <person name="Blom N."/>
            <person name="Borruel N."/>
            <person name="Burgdorf K.S."/>
            <person name="Boumezbeur F."/>
            <person name="Casellas F."/>
            <person name="Dore J."/>
            <person name="Guarner F."/>
            <person name="Hansen T."/>
            <person name="Hildebrand F."/>
            <person name="Kaas R.S."/>
            <person name="Kennedy S."/>
            <person name="Kristiansen K."/>
            <person name="Kultima J.R."/>
            <person name="Leonard P."/>
            <person name="Levenez F."/>
            <person name="Lund O."/>
            <person name="Moumen B."/>
            <person name="Le Paslier D."/>
            <person name="Pons N."/>
            <person name="Pedersen O."/>
            <person name="Prifti E."/>
            <person name="Qin J."/>
            <person name="Raes J."/>
            <person name="Tap J."/>
            <person name="Tims S."/>
            <person name="Ussery D.W."/>
            <person name="Yamada T."/>
            <person name="MetaHit consortium"/>
            <person name="Renault P."/>
            <person name="Sicheritz-Ponten T."/>
            <person name="Bork P."/>
            <person name="Wang J."/>
            <person name="Brunak S."/>
            <person name="Ehrlich S.D."/>
        </authorList>
    </citation>
    <scope>NUCLEOTIDE SEQUENCE [LARGE SCALE GENOMIC DNA]</scope>
</reference>
<dbReference type="Pfam" id="PF00080">
    <property type="entry name" value="Sod_Cu"/>
    <property type="match status" value="1"/>
</dbReference>
<comment type="caution">
    <text evidence="3">The sequence shown here is derived from an EMBL/GenBank/DDBJ whole genome shotgun (WGS) entry which is preliminary data.</text>
</comment>
<dbReference type="AlphaFoldDB" id="R7B1N4"/>
<dbReference type="Proteomes" id="UP000018141">
    <property type="component" value="Unassembled WGS sequence"/>
</dbReference>
<evidence type="ECO:0000259" key="2">
    <source>
        <dbReference type="Pfam" id="PF00080"/>
    </source>
</evidence>
<evidence type="ECO:0000313" key="4">
    <source>
        <dbReference type="Proteomes" id="UP000018141"/>
    </source>
</evidence>
<accession>R7B1N4</accession>
<name>R7B1N4_9FIRM</name>
<sequence>MFRRDCYMINKQNLDCILRGRPVATAKIRGSSEYPDIVGMAEFYQTEMGTLVVTEVSGLPQNDDACMSPVFGYHIHSGQLCAGNSEDAFADTKGHYSIDNCMHPYHTGDMPPLFGNQGYAFSIFLSDRFNVYDILGRTVVIHLHPDDFHTQPSGNSGMKIACGMINYNGLN</sequence>
<dbReference type="InterPro" id="IPR001424">
    <property type="entry name" value="SOD_Cu_Zn_dom"/>
</dbReference>
<dbReference type="InterPro" id="IPR036423">
    <property type="entry name" value="SOD-like_Cu/Zn_dom_sf"/>
</dbReference>
<dbReference type="EMBL" id="CBHH010000042">
    <property type="protein sequence ID" value="CDD57061.1"/>
    <property type="molecule type" value="Genomic_DNA"/>
</dbReference>
<dbReference type="InterPro" id="IPR024134">
    <property type="entry name" value="SOD_Cu/Zn_/chaperone"/>
</dbReference>
<evidence type="ECO:0000313" key="3">
    <source>
        <dbReference type="EMBL" id="CDD57061.1"/>
    </source>
</evidence>